<dbReference type="Proteomes" id="UP000000600">
    <property type="component" value="Unassembled WGS sequence"/>
</dbReference>
<organism evidence="7 8">
    <name type="scientific">Paramecium tetraurelia</name>
    <dbReference type="NCBI Taxonomy" id="5888"/>
    <lineage>
        <taxon>Eukaryota</taxon>
        <taxon>Sar</taxon>
        <taxon>Alveolata</taxon>
        <taxon>Ciliophora</taxon>
        <taxon>Intramacronucleata</taxon>
        <taxon>Oligohymenophorea</taxon>
        <taxon>Peniculida</taxon>
        <taxon>Parameciidae</taxon>
        <taxon>Paramecium</taxon>
    </lineage>
</organism>
<dbReference type="PROSITE" id="PS51038">
    <property type="entry name" value="BAH"/>
    <property type="match status" value="1"/>
</dbReference>
<dbReference type="PROSITE" id="PS01359">
    <property type="entry name" value="ZF_PHD_1"/>
    <property type="match status" value="1"/>
</dbReference>
<keyword evidence="2 4" id="KW-0863">Zinc-finger</keyword>
<keyword evidence="3" id="KW-0862">Zinc</keyword>
<dbReference type="InterPro" id="IPR019787">
    <property type="entry name" value="Znf_PHD-finger"/>
</dbReference>
<dbReference type="RefSeq" id="XP_001447815.1">
    <property type="nucleotide sequence ID" value="XM_001447778.1"/>
</dbReference>
<dbReference type="InterPro" id="IPR001965">
    <property type="entry name" value="Znf_PHD"/>
</dbReference>
<dbReference type="InterPro" id="IPR013083">
    <property type="entry name" value="Znf_RING/FYVE/PHD"/>
</dbReference>
<feature type="domain" description="BAH" evidence="6">
    <location>
        <begin position="52"/>
        <end position="178"/>
    </location>
</feature>
<dbReference type="STRING" id="5888.A0DBK1"/>
<dbReference type="InterPro" id="IPR001025">
    <property type="entry name" value="BAH_dom"/>
</dbReference>
<dbReference type="OMA" id="NWFHLDC"/>
<dbReference type="HOGENOM" id="CLU_085193_1_0_1"/>
<evidence type="ECO:0000256" key="3">
    <source>
        <dbReference type="ARBA" id="ARBA00022833"/>
    </source>
</evidence>
<dbReference type="OrthoDB" id="436852at2759"/>
<dbReference type="GO" id="GO:0008270">
    <property type="term" value="F:zinc ion binding"/>
    <property type="evidence" value="ECO:0007669"/>
    <property type="project" value="UniProtKB-KW"/>
</dbReference>
<keyword evidence="1" id="KW-0479">Metal-binding</keyword>
<dbReference type="InParanoid" id="A0DBK1"/>
<evidence type="ECO:0000259" key="6">
    <source>
        <dbReference type="PROSITE" id="PS51038"/>
    </source>
</evidence>
<reference evidence="7 8" key="1">
    <citation type="journal article" date="2006" name="Nature">
        <title>Global trends of whole-genome duplications revealed by the ciliate Paramecium tetraurelia.</title>
        <authorList>
            <consortium name="Genoscope"/>
            <person name="Aury J.-M."/>
            <person name="Jaillon O."/>
            <person name="Duret L."/>
            <person name="Noel B."/>
            <person name="Jubin C."/>
            <person name="Porcel B.M."/>
            <person name="Segurens B."/>
            <person name="Daubin V."/>
            <person name="Anthouard V."/>
            <person name="Aiach N."/>
            <person name="Arnaiz O."/>
            <person name="Billaut A."/>
            <person name="Beisson J."/>
            <person name="Blanc I."/>
            <person name="Bouhouche K."/>
            <person name="Camara F."/>
            <person name="Duharcourt S."/>
            <person name="Guigo R."/>
            <person name="Gogendeau D."/>
            <person name="Katinka M."/>
            <person name="Keller A.-M."/>
            <person name="Kissmehl R."/>
            <person name="Klotz C."/>
            <person name="Koll F."/>
            <person name="Le Moue A."/>
            <person name="Lepere C."/>
            <person name="Malinsky S."/>
            <person name="Nowacki M."/>
            <person name="Nowak J.K."/>
            <person name="Plattner H."/>
            <person name="Poulain J."/>
            <person name="Ruiz F."/>
            <person name="Serrano V."/>
            <person name="Zagulski M."/>
            <person name="Dessen P."/>
            <person name="Betermier M."/>
            <person name="Weissenbach J."/>
            <person name="Scarpelli C."/>
            <person name="Schachter V."/>
            <person name="Sperling L."/>
            <person name="Meyer E."/>
            <person name="Cohen J."/>
            <person name="Wincker P."/>
        </authorList>
    </citation>
    <scope>NUCLEOTIDE SEQUENCE [LARGE SCALE GENOMIC DNA]</scope>
    <source>
        <strain evidence="7 8">Stock d4-2</strain>
    </source>
</reference>
<dbReference type="SUPFAM" id="SSF57903">
    <property type="entry name" value="FYVE/PHD zinc finger"/>
    <property type="match status" value="1"/>
</dbReference>
<evidence type="ECO:0008006" key="9">
    <source>
        <dbReference type="Google" id="ProtNLM"/>
    </source>
</evidence>
<dbReference type="EMBL" id="CT868363">
    <property type="protein sequence ID" value="CAK80418.1"/>
    <property type="molecule type" value="Genomic_DNA"/>
</dbReference>
<dbReference type="KEGG" id="ptm:GSPATT00015314001"/>
<evidence type="ECO:0000259" key="5">
    <source>
        <dbReference type="PROSITE" id="PS50016"/>
    </source>
</evidence>
<protein>
    <recommendedName>
        <fullName evidence="9">PHD-type domain-containing protein</fullName>
    </recommendedName>
</protein>
<evidence type="ECO:0000256" key="1">
    <source>
        <dbReference type="ARBA" id="ARBA00022723"/>
    </source>
</evidence>
<proteinExistence type="predicted"/>
<dbReference type="InterPro" id="IPR043151">
    <property type="entry name" value="BAH_sf"/>
</dbReference>
<dbReference type="GO" id="GO:0003682">
    <property type="term" value="F:chromatin binding"/>
    <property type="evidence" value="ECO:0007669"/>
    <property type="project" value="InterPro"/>
</dbReference>
<dbReference type="Gene3D" id="3.30.40.10">
    <property type="entry name" value="Zinc/RING finger domain, C3HC4 (zinc finger)"/>
    <property type="match status" value="1"/>
</dbReference>
<dbReference type="Gene3D" id="2.30.30.490">
    <property type="match status" value="1"/>
</dbReference>
<evidence type="ECO:0000256" key="2">
    <source>
        <dbReference type="ARBA" id="ARBA00022771"/>
    </source>
</evidence>
<dbReference type="SMART" id="SM00249">
    <property type="entry name" value="PHD"/>
    <property type="match status" value="1"/>
</dbReference>
<dbReference type="InterPro" id="IPR019786">
    <property type="entry name" value="Zinc_finger_PHD-type_CS"/>
</dbReference>
<accession>A0DBK1</accession>
<gene>
    <name evidence="7" type="ORF">GSPATT00015314001</name>
</gene>
<dbReference type="PROSITE" id="PS50016">
    <property type="entry name" value="ZF_PHD_2"/>
    <property type="match status" value="1"/>
</dbReference>
<keyword evidence="8" id="KW-1185">Reference proteome</keyword>
<evidence type="ECO:0000313" key="8">
    <source>
        <dbReference type="Proteomes" id="UP000000600"/>
    </source>
</evidence>
<evidence type="ECO:0000313" key="7">
    <source>
        <dbReference type="EMBL" id="CAK80418.1"/>
    </source>
</evidence>
<feature type="domain" description="PHD-type" evidence="5">
    <location>
        <begin position="182"/>
        <end position="232"/>
    </location>
</feature>
<dbReference type="AlphaFoldDB" id="A0DBK1"/>
<dbReference type="GeneID" id="5033600"/>
<sequence>MSEEEKVNQIGSNTVNELVKNDKYGHLIQLYLKKDPTRYYHTPPYYRIKKYNSIQKGNKIYHVNQDVAVCALNDDIYSAKLIKIYCIKDPSNTFIPIIQVQWYYSKQDLKIDQKLLKCISDKELFFSTHSEYLPANKIQVGIKVLTFEEYSDLEFEEETIFFSRAAIDLDSMEPRPNIKLWKKSCVCQLPQNPDLQMIQCDECDNWFHLDCVELQDQDITKIDKYLCPRCNK</sequence>
<dbReference type="PANTHER" id="PTHR46364">
    <property type="entry name" value="OS08G0421900 PROTEIN"/>
    <property type="match status" value="1"/>
</dbReference>
<name>A0DBK1_PARTE</name>
<dbReference type="Pfam" id="PF00628">
    <property type="entry name" value="PHD"/>
    <property type="match status" value="1"/>
</dbReference>
<dbReference type="InterPro" id="IPR011011">
    <property type="entry name" value="Znf_FYVE_PHD"/>
</dbReference>
<evidence type="ECO:0000256" key="4">
    <source>
        <dbReference type="PROSITE-ProRule" id="PRU00146"/>
    </source>
</evidence>